<reference evidence="3 4" key="1">
    <citation type="journal article" date="2019" name="Int. J. Syst. Evol. Microbiol.">
        <title>The Global Catalogue of Microorganisms (GCM) 10K type strain sequencing project: providing services to taxonomists for standard genome sequencing and annotation.</title>
        <authorList>
            <consortium name="The Broad Institute Genomics Platform"/>
            <consortium name="The Broad Institute Genome Sequencing Center for Infectious Disease"/>
            <person name="Wu L."/>
            <person name="Ma J."/>
        </authorList>
    </citation>
    <scope>NUCLEOTIDE SEQUENCE [LARGE SCALE GENOMIC DNA]</scope>
    <source>
        <strain evidence="3 4">JCM 6833</strain>
    </source>
</reference>
<accession>A0ABN3QCA1</accession>
<dbReference type="RefSeq" id="WP_344546590.1">
    <property type="nucleotide sequence ID" value="NZ_BAAATD010000010.1"/>
</dbReference>
<keyword evidence="2" id="KW-0732">Signal</keyword>
<proteinExistence type="predicted"/>
<evidence type="ECO:0008006" key="5">
    <source>
        <dbReference type="Google" id="ProtNLM"/>
    </source>
</evidence>
<evidence type="ECO:0000256" key="2">
    <source>
        <dbReference type="SAM" id="SignalP"/>
    </source>
</evidence>
<comment type="caution">
    <text evidence="3">The sequence shown here is derived from an EMBL/GenBank/DDBJ whole genome shotgun (WGS) entry which is preliminary data.</text>
</comment>
<evidence type="ECO:0000313" key="3">
    <source>
        <dbReference type="EMBL" id="GAA2622499.1"/>
    </source>
</evidence>
<protein>
    <recommendedName>
        <fullName evidence="5">Carboxypeptidase regulatory-like domain-containing protein</fullName>
    </recommendedName>
</protein>
<keyword evidence="4" id="KW-1185">Reference proteome</keyword>
<dbReference type="Proteomes" id="UP001501509">
    <property type="component" value="Unassembled WGS sequence"/>
</dbReference>
<evidence type="ECO:0000313" key="4">
    <source>
        <dbReference type="Proteomes" id="UP001501509"/>
    </source>
</evidence>
<feature type="chain" id="PRO_5045429800" description="Carboxypeptidase regulatory-like domain-containing protein" evidence="2">
    <location>
        <begin position="35"/>
        <end position="547"/>
    </location>
</feature>
<organism evidence="3 4">
    <name type="scientific">Actinomadura fulvescens</name>
    <dbReference type="NCBI Taxonomy" id="46160"/>
    <lineage>
        <taxon>Bacteria</taxon>
        <taxon>Bacillati</taxon>
        <taxon>Actinomycetota</taxon>
        <taxon>Actinomycetes</taxon>
        <taxon>Streptosporangiales</taxon>
        <taxon>Thermomonosporaceae</taxon>
        <taxon>Actinomadura</taxon>
    </lineage>
</organism>
<gene>
    <name evidence="3" type="ORF">GCM10010411_68190</name>
</gene>
<dbReference type="EMBL" id="BAAATD010000010">
    <property type="protein sequence ID" value="GAA2622499.1"/>
    <property type="molecule type" value="Genomic_DNA"/>
</dbReference>
<evidence type="ECO:0000256" key="1">
    <source>
        <dbReference type="SAM" id="MobiDB-lite"/>
    </source>
</evidence>
<feature type="signal peptide" evidence="2">
    <location>
        <begin position="1"/>
        <end position="34"/>
    </location>
</feature>
<name>A0ABN3QCA1_9ACTN</name>
<sequence>MPLISMEVTLRRLLAVLIALAMVTVAAPSASATAEDLTVQAVIRDYSGTAWSDHLLVHVTSGHDVTQVKIWMTPAGATEPGTSVEGSPQSSGTPRDRWWKSRERMELPWGRADVTVEAHDASGAKVTKKFPGALLTLARARFKDFTVTPGHLGVDHGPLTFRGRLVYEDREGVEHPLAGARVVWMASLGVEATTRADGGFSGTTSLKRGGDVEIKYLGYDYEPGYFSSAYAVQKVTVDNAETRLRAAYDRKPTVVGQPVTISGKLERKSSTGRWLPLRGGNVQVRDASGKWLAAQYTYPDGTFRSIKTRARTKLTVVFDPLGDSFVPAQVNLPAAGTLALRYRPRLTNITVTPRPVGQGARLNIRGRVLRQGVDGSSEIAHRTRVEAQFSTDKRTWSTRSAGIAGAKGDFKLTPVAHKDGYWRVIVNDRRYLPGPSTPTFVDVRHRTAFISFNASPEPIRKGATLTVSGMLNRHVGSWKPGSGAPIDVYFKPTGSSKWTRMAVVRTDRRGRFLKTFKAFRDGTWLATYKGGPAYLAAWSPTDYIDVR</sequence>
<feature type="region of interest" description="Disordered" evidence="1">
    <location>
        <begin position="76"/>
        <end position="98"/>
    </location>
</feature>
<feature type="compositionally biased region" description="Polar residues" evidence="1">
    <location>
        <begin position="80"/>
        <end position="93"/>
    </location>
</feature>